<evidence type="ECO:0000256" key="6">
    <source>
        <dbReference type="ARBA" id="ARBA00022989"/>
    </source>
</evidence>
<evidence type="ECO:0000256" key="2">
    <source>
        <dbReference type="ARBA" id="ARBA00022475"/>
    </source>
</evidence>
<reference evidence="9 10" key="1">
    <citation type="submission" date="2019-08" db="EMBL/GenBank/DDBJ databases">
        <title>Genome of Phaeodactylibacter luteus.</title>
        <authorList>
            <person name="Bowman J.P."/>
        </authorList>
    </citation>
    <scope>NUCLEOTIDE SEQUENCE [LARGE SCALE GENOMIC DNA]</scope>
    <source>
        <strain evidence="9 10">KCTC 42180</strain>
    </source>
</reference>
<keyword evidence="3" id="KW-0328">Glycosyltransferase</keyword>
<feature type="transmembrane region" description="Helical" evidence="8">
    <location>
        <begin position="260"/>
        <end position="280"/>
    </location>
</feature>
<feature type="transmembrane region" description="Helical" evidence="8">
    <location>
        <begin position="215"/>
        <end position="239"/>
    </location>
</feature>
<dbReference type="RefSeq" id="WP_147165823.1">
    <property type="nucleotide sequence ID" value="NZ_VOOR01000003.1"/>
</dbReference>
<keyword evidence="4" id="KW-0808">Transferase</keyword>
<proteinExistence type="predicted"/>
<evidence type="ECO:0000256" key="5">
    <source>
        <dbReference type="ARBA" id="ARBA00022692"/>
    </source>
</evidence>
<gene>
    <name evidence="9" type="ORF">FRY97_02385</name>
</gene>
<feature type="transmembrane region" description="Helical" evidence="8">
    <location>
        <begin position="317"/>
        <end position="337"/>
    </location>
</feature>
<dbReference type="OrthoDB" id="1489163at2"/>
<name>A0A5C6S3T4_9BACT</name>
<dbReference type="PANTHER" id="PTHR33908">
    <property type="entry name" value="MANNOSYLTRANSFERASE YKCB-RELATED"/>
    <property type="match status" value="1"/>
</dbReference>
<feature type="transmembrane region" description="Helical" evidence="8">
    <location>
        <begin position="349"/>
        <end position="367"/>
    </location>
</feature>
<keyword evidence="2" id="KW-1003">Cell membrane</keyword>
<evidence type="ECO:0000256" key="4">
    <source>
        <dbReference type="ARBA" id="ARBA00022679"/>
    </source>
</evidence>
<feature type="transmembrane region" description="Helical" evidence="8">
    <location>
        <begin position="12"/>
        <end position="29"/>
    </location>
</feature>
<feature type="transmembrane region" description="Helical" evidence="8">
    <location>
        <begin position="170"/>
        <end position="195"/>
    </location>
</feature>
<dbReference type="InterPro" id="IPR050297">
    <property type="entry name" value="LipidA_mod_glycosyltrf_83"/>
</dbReference>
<evidence type="ECO:0000313" key="9">
    <source>
        <dbReference type="EMBL" id="TXB68936.1"/>
    </source>
</evidence>
<dbReference type="GO" id="GO:0005886">
    <property type="term" value="C:plasma membrane"/>
    <property type="evidence" value="ECO:0007669"/>
    <property type="project" value="UniProtKB-SubCell"/>
</dbReference>
<accession>A0A5C6S3T4</accession>
<dbReference type="AlphaFoldDB" id="A0A5C6S3T4"/>
<keyword evidence="5 8" id="KW-0812">Transmembrane</keyword>
<dbReference type="PANTHER" id="PTHR33908:SF11">
    <property type="entry name" value="MEMBRANE PROTEIN"/>
    <property type="match status" value="1"/>
</dbReference>
<evidence type="ECO:0000256" key="3">
    <source>
        <dbReference type="ARBA" id="ARBA00022676"/>
    </source>
</evidence>
<organism evidence="9 10">
    <name type="scientific">Phaeodactylibacter luteus</name>
    <dbReference type="NCBI Taxonomy" id="1564516"/>
    <lineage>
        <taxon>Bacteria</taxon>
        <taxon>Pseudomonadati</taxon>
        <taxon>Bacteroidota</taxon>
        <taxon>Saprospiria</taxon>
        <taxon>Saprospirales</taxon>
        <taxon>Haliscomenobacteraceae</taxon>
        <taxon>Phaeodactylibacter</taxon>
    </lineage>
</organism>
<comment type="subcellular location">
    <subcellularLocation>
        <location evidence="1">Cell membrane</location>
        <topology evidence="1">Multi-pass membrane protein</topology>
    </subcellularLocation>
</comment>
<keyword evidence="6 8" id="KW-1133">Transmembrane helix</keyword>
<protein>
    <submittedName>
        <fullName evidence="9">Uncharacterized protein</fullName>
    </submittedName>
</protein>
<feature type="transmembrane region" description="Helical" evidence="8">
    <location>
        <begin position="292"/>
        <end position="310"/>
    </location>
</feature>
<comment type="caution">
    <text evidence="9">The sequence shown here is derived from an EMBL/GenBank/DDBJ whole genome shotgun (WGS) entry which is preliminary data.</text>
</comment>
<evidence type="ECO:0000313" key="10">
    <source>
        <dbReference type="Proteomes" id="UP000321580"/>
    </source>
</evidence>
<dbReference type="GO" id="GO:0009103">
    <property type="term" value="P:lipopolysaccharide biosynthetic process"/>
    <property type="evidence" value="ECO:0007669"/>
    <property type="project" value="UniProtKB-ARBA"/>
</dbReference>
<keyword evidence="7 8" id="KW-0472">Membrane</keyword>
<sequence>MKRSLFRPVGELLFILAMAFALLQPYLWLDFWNDELYTLRYFALKPLSTIATDYHVPNNHIFFNLLNRLYLSTIGVASFDALLSHPIWLRQLYLLYAFLAISAVYFVGKRYAGHWAGLIAGICLAGMPGFMNFVLQARGYGLSMFLLSILLYGAWGFCRRPSWRYWWLQVLAGGLLFYTVASNLYVLLGLGGYWFGELALSFWRRDGRGSRTAFWGGSAAVVGIVLGLFAYSPVFGQVFSNPYVTYSPFQLDRLTYPLRGAFLAFIGRKWLLLPLLLLGGWAGLRQKSKPEAWLLASILAMPFLLAFAFGNPAPQRVFVVLAPAFALLSGLLLEQALRLVPWPAQWGRAGRYGVVLALAAYVLATCFQERQAVDKRLMEDIKTGGRSQDAFYQYYSAHYQPRAEVSRLSQLLPPSGAPVGIIGCEPHGLTYFLAAEGIAHAQDATPEELLQGRDTAFVFSSRPLRVLSDAFGWGGEVLSPELNYHTLLRVWVEKEGKAAVGELSSMALAGQYAAEGVPQLWLPDSLPALSEAMAMADTAFLLSGPGRRGQHQSTWLKYGIRADTVGSKGGIALLRLAPRLMQSPPEQLAESTAVSGQQPYSPPFWDTLSPSQAMAEVIWLRASLSCAAGQCGTWVAEWQRGGELYHWAGEDINVWAPRGGSGRPLLIPIAVPDGVAPGDVLKTYFWSHNGGDMQAGRASLYFRQPG</sequence>
<feature type="transmembrane region" description="Helical" evidence="8">
    <location>
        <begin position="140"/>
        <end position="158"/>
    </location>
</feature>
<keyword evidence="10" id="KW-1185">Reference proteome</keyword>
<evidence type="ECO:0000256" key="1">
    <source>
        <dbReference type="ARBA" id="ARBA00004651"/>
    </source>
</evidence>
<evidence type="ECO:0000256" key="8">
    <source>
        <dbReference type="SAM" id="Phobius"/>
    </source>
</evidence>
<feature type="transmembrane region" description="Helical" evidence="8">
    <location>
        <begin position="115"/>
        <end position="134"/>
    </location>
</feature>
<dbReference type="GO" id="GO:0016763">
    <property type="term" value="F:pentosyltransferase activity"/>
    <property type="evidence" value="ECO:0007669"/>
    <property type="project" value="TreeGrafter"/>
</dbReference>
<dbReference type="EMBL" id="VOOR01000003">
    <property type="protein sequence ID" value="TXB68936.1"/>
    <property type="molecule type" value="Genomic_DNA"/>
</dbReference>
<dbReference type="Proteomes" id="UP000321580">
    <property type="component" value="Unassembled WGS sequence"/>
</dbReference>
<evidence type="ECO:0000256" key="7">
    <source>
        <dbReference type="ARBA" id="ARBA00023136"/>
    </source>
</evidence>
<feature type="transmembrane region" description="Helical" evidence="8">
    <location>
        <begin position="87"/>
        <end position="108"/>
    </location>
</feature>